<protein>
    <recommendedName>
        <fullName evidence="1">TOTE conflict systems S1/CSD-like domain-containing protein</fullName>
    </recommendedName>
</protein>
<gene>
    <name evidence="2" type="ordered locus">Shel_13940</name>
</gene>
<feature type="domain" description="TOTE conflict systems S1/CSD-like" evidence="1">
    <location>
        <begin position="646"/>
        <end position="702"/>
    </location>
</feature>
<sequence length="704" mass="80305">MQAYTWVLYDCLKRYYETNTKFCGDIRAYCSVLAQIRKFPTNPSRDEMFVENLEKHVLKVGWALRKNNKINDLQILCSEICLWRPRSPLYTEDIARMLIVCLKPYDQSSAVVRWLGIADAPWSAIVSGQTQVRVPSEIAGNALAWAFYDDLKSYAGNEQGNGMNLRGFIYTLSAIRAIIPDVFDTHEAAAYAAGKFAGIGWKLRERKSLGQIEEMLNEAVHWGRGTALHRQEVLTMFFVSLQERPVDVLQLVEWYGLDALDRDAFQPREYEGKQMPSHAQDLVKAYLDALMSNDASGNPIATIEIKNAGCERVIPLLDDPRCSDWIWEPYKLGKLLCEVGRYSEARERLAPIVAKSQTEPWAWRAYAKTWETEAPDNYEKCLFMGLSISNNDQFSRSLHEDAAVLFARTGRYPEAKAEVLLLDKLCEANGWRTSEGAGILKQEDWFANTESVDSNELLYSQLSQGATELVAEELPWTQFYVDKVIADQNLAHIVVDDPSRDCYFRIAVKREDIASCVSNGLCYRGRFGSEHKSIIGAIEPFPEATMAKQFTSTYSGQIDLVQNFGFVNSRQMRVWVSPALLDGKQAKQFQQASGSCRKTYKPPKSALVKGTWEWEATTLELGAEAEEDSYKLKGTGRFQFARSRYAKKDFGFVEDENTGDEYYVPAKLIELHHLTDYKTIDFVAEKSWDRKKNRWGWRVTEIID</sequence>
<organism evidence="2 3">
    <name type="scientific">Slackia heliotrinireducens (strain ATCC 29202 / DSM 20476 / NCTC 11029 / RHS 1)</name>
    <name type="common">Peptococcus heliotrinreducens</name>
    <dbReference type="NCBI Taxonomy" id="471855"/>
    <lineage>
        <taxon>Bacteria</taxon>
        <taxon>Bacillati</taxon>
        <taxon>Actinomycetota</taxon>
        <taxon>Coriobacteriia</taxon>
        <taxon>Eggerthellales</taxon>
        <taxon>Eggerthellaceae</taxon>
        <taxon>Slackia</taxon>
    </lineage>
</organism>
<evidence type="ECO:0000313" key="3">
    <source>
        <dbReference type="Proteomes" id="UP000002026"/>
    </source>
</evidence>
<reference evidence="2 3" key="1">
    <citation type="journal article" date="2009" name="Stand. Genomic Sci.">
        <title>Complete genome sequence of Slackia heliotrinireducens type strain (RHS 1).</title>
        <authorList>
            <person name="Pukall R."/>
            <person name="Lapidus A."/>
            <person name="Nolan M."/>
            <person name="Copeland A."/>
            <person name="Glavina Del Rio T."/>
            <person name="Lucas S."/>
            <person name="Chen F."/>
            <person name="Tice H."/>
            <person name="Cheng J.F."/>
            <person name="Chertkov O."/>
            <person name="Bruce D."/>
            <person name="Goodwin L."/>
            <person name="Kuske C."/>
            <person name="Brettin T."/>
            <person name="Detter J.C."/>
            <person name="Han C."/>
            <person name="Pitluck S."/>
            <person name="Pati A."/>
            <person name="Mavrommatis K."/>
            <person name="Ivanova N."/>
            <person name="Ovchinnikova G."/>
            <person name="Chen A."/>
            <person name="Palaniappan K."/>
            <person name="Schneider S."/>
            <person name="Rohde M."/>
            <person name="Chain P."/>
            <person name="D'haeseleer P."/>
            <person name="Goker M."/>
            <person name="Bristow J."/>
            <person name="Eisen J.A."/>
            <person name="Markowitz V."/>
            <person name="Kyrpides N.C."/>
            <person name="Klenk H.P."/>
            <person name="Hugenholtz P."/>
        </authorList>
    </citation>
    <scope>NUCLEOTIDE SEQUENCE [LARGE SCALE GENOMIC DNA]</scope>
    <source>
        <strain evidence="3">ATCC 29202 / DSM 20476 / NCTC 11029 / RHS 1</strain>
    </source>
</reference>
<evidence type="ECO:0000259" key="1">
    <source>
        <dbReference type="Pfam" id="PF22707"/>
    </source>
</evidence>
<dbReference type="InterPro" id="IPR054427">
    <property type="entry name" value="S1CSD-TOTE-2"/>
</dbReference>
<dbReference type="AlphaFoldDB" id="C7N680"/>
<evidence type="ECO:0000313" key="2">
    <source>
        <dbReference type="EMBL" id="ACV22415.1"/>
    </source>
</evidence>
<keyword evidence="3" id="KW-1185">Reference proteome</keyword>
<dbReference type="HOGENOM" id="CLU_391757_0_0_11"/>
<dbReference type="Pfam" id="PF22707">
    <property type="entry name" value="S1CSD-TOTE-2"/>
    <property type="match status" value="1"/>
</dbReference>
<dbReference type="eggNOG" id="ENOG5033KCR">
    <property type="taxonomic scope" value="Bacteria"/>
</dbReference>
<accession>C7N680</accession>
<dbReference type="InterPro" id="IPR054283">
    <property type="entry name" value="DUF7017"/>
</dbReference>
<dbReference type="KEGG" id="shi:Shel_13940"/>
<name>C7N680_SLAHD</name>
<dbReference type="Pfam" id="PF22860">
    <property type="entry name" value="DUF7017"/>
    <property type="match status" value="1"/>
</dbReference>
<proteinExistence type="predicted"/>
<dbReference type="STRING" id="471855.Shel_13940"/>
<dbReference type="Proteomes" id="UP000002026">
    <property type="component" value="Chromosome"/>
</dbReference>
<dbReference type="EMBL" id="CP001684">
    <property type="protein sequence ID" value="ACV22415.1"/>
    <property type="molecule type" value="Genomic_DNA"/>
</dbReference>